<evidence type="ECO:0000313" key="6">
    <source>
        <dbReference type="EMBL" id="RKG34195.1"/>
    </source>
</evidence>
<feature type="transmembrane region" description="Helical" evidence="4">
    <location>
        <begin position="62"/>
        <end position="82"/>
    </location>
</feature>
<protein>
    <recommendedName>
        <fullName evidence="2">diguanylate cyclase</fullName>
        <ecNumber evidence="2">2.7.7.65</ecNumber>
    </recommendedName>
</protein>
<dbReference type="InterPro" id="IPR029787">
    <property type="entry name" value="Nucleotide_cyclase"/>
</dbReference>
<keyword evidence="4" id="KW-1133">Transmembrane helix</keyword>
<dbReference type="SMART" id="SM00267">
    <property type="entry name" value="GGDEF"/>
    <property type="match status" value="1"/>
</dbReference>
<comment type="caution">
    <text evidence="6">The sequence shown here is derived from an EMBL/GenBank/DDBJ whole genome shotgun (WGS) entry which is preliminary data.</text>
</comment>
<dbReference type="GO" id="GO:0005886">
    <property type="term" value="C:plasma membrane"/>
    <property type="evidence" value="ECO:0007669"/>
    <property type="project" value="TreeGrafter"/>
</dbReference>
<reference evidence="6 7" key="1">
    <citation type="submission" date="2018-09" db="EMBL/GenBank/DDBJ databases">
        <title>The draft genome of Acinetobacter spp. strains.</title>
        <authorList>
            <person name="Qin J."/>
            <person name="Feng Y."/>
            <person name="Zong Z."/>
        </authorList>
    </citation>
    <scope>NUCLEOTIDE SEQUENCE [LARGE SCALE GENOMIC DNA]</scope>
    <source>
        <strain evidence="6 7">WCHAc060096</strain>
    </source>
</reference>
<dbReference type="EC" id="2.7.7.65" evidence="2"/>
<dbReference type="Pfam" id="PF00990">
    <property type="entry name" value="GGDEF"/>
    <property type="match status" value="1"/>
</dbReference>
<comment type="catalytic activity">
    <reaction evidence="3">
        <text>2 GTP = 3',3'-c-di-GMP + 2 diphosphate</text>
        <dbReference type="Rhea" id="RHEA:24898"/>
        <dbReference type="ChEBI" id="CHEBI:33019"/>
        <dbReference type="ChEBI" id="CHEBI:37565"/>
        <dbReference type="ChEBI" id="CHEBI:58805"/>
        <dbReference type="EC" id="2.7.7.65"/>
    </reaction>
</comment>
<dbReference type="AlphaFoldDB" id="A0A3A8EHX9"/>
<dbReference type="PANTHER" id="PTHR45138">
    <property type="entry name" value="REGULATORY COMPONENTS OF SENSORY TRANSDUCTION SYSTEM"/>
    <property type="match status" value="1"/>
</dbReference>
<dbReference type="FunFam" id="3.30.70.270:FF:000001">
    <property type="entry name" value="Diguanylate cyclase domain protein"/>
    <property type="match status" value="1"/>
</dbReference>
<organism evidence="6 7">
    <name type="scientific">Acinetobacter guerrae</name>
    <dbReference type="NCBI Taxonomy" id="1843371"/>
    <lineage>
        <taxon>Bacteria</taxon>
        <taxon>Pseudomonadati</taxon>
        <taxon>Pseudomonadota</taxon>
        <taxon>Gammaproteobacteria</taxon>
        <taxon>Moraxellales</taxon>
        <taxon>Moraxellaceae</taxon>
        <taxon>Acinetobacter</taxon>
    </lineage>
</organism>
<dbReference type="NCBIfam" id="TIGR00254">
    <property type="entry name" value="GGDEF"/>
    <property type="match status" value="1"/>
</dbReference>
<dbReference type="RefSeq" id="WP_120369855.1">
    <property type="nucleotide sequence ID" value="NZ_RAXU01000007.1"/>
</dbReference>
<keyword evidence="7" id="KW-1185">Reference proteome</keyword>
<feature type="domain" description="GGDEF" evidence="5">
    <location>
        <begin position="251"/>
        <end position="384"/>
    </location>
</feature>
<dbReference type="PANTHER" id="PTHR45138:SF9">
    <property type="entry name" value="DIGUANYLATE CYCLASE DGCM-RELATED"/>
    <property type="match status" value="1"/>
</dbReference>
<dbReference type="InterPro" id="IPR000160">
    <property type="entry name" value="GGDEF_dom"/>
</dbReference>
<dbReference type="PROSITE" id="PS50887">
    <property type="entry name" value="GGDEF"/>
    <property type="match status" value="1"/>
</dbReference>
<feature type="transmembrane region" description="Helical" evidence="4">
    <location>
        <begin position="183"/>
        <end position="203"/>
    </location>
</feature>
<dbReference type="CDD" id="cd01949">
    <property type="entry name" value="GGDEF"/>
    <property type="match status" value="1"/>
</dbReference>
<dbReference type="SUPFAM" id="SSF55073">
    <property type="entry name" value="Nucleotide cyclase"/>
    <property type="match status" value="1"/>
</dbReference>
<dbReference type="InterPro" id="IPR050469">
    <property type="entry name" value="Diguanylate_Cyclase"/>
</dbReference>
<keyword evidence="4" id="KW-0472">Membrane</keyword>
<accession>A0A3A8EHX9</accession>
<feature type="transmembrane region" description="Helical" evidence="4">
    <location>
        <begin position="142"/>
        <end position="163"/>
    </location>
</feature>
<dbReference type="InterPro" id="IPR043128">
    <property type="entry name" value="Rev_trsase/Diguanyl_cyclase"/>
</dbReference>
<dbReference type="GO" id="GO:1902201">
    <property type="term" value="P:negative regulation of bacterial-type flagellum-dependent cell motility"/>
    <property type="evidence" value="ECO:0007669"/>
    <property type="project" value="TreeGrafter"/>
</dbReference>
<feature type="transmembrane region" description="Helical" evidence="4">
    <location>
        <begin position="119"/>
        <end position="135"/>
    </location>
</feature>
<evidence type="ECO:0000256" key="2">
    <source>
        <dbReference type="ARBA" id="ARBA00012528"/>
    </source>
</evidence>
<proteinExistence type="predicted"/>
<evidence type="ECO:0000256" key="3">
    <source>
        <dbReference type="ARBA" id="ARBA00034247"/>
    </source>
</evidence>
<dbReference type="Proteomes" id="UP000269001">
    <property type="component" value="Unassembled WGS sequence"/>
</dbReference>
<evidence type="ECO:0000256" key="4">
    <source>
        <dbReference type="SAM" id="Phobius"/>
    </source>
</evidence>
<dbReference type="GO" id="GO:0052621">
    <property type="term" value="F:diguanylate cyclase activity"/>
    <property type="evidence" value="ECO:0007669"/>
    <property type="project" value="UniProtKB-EC"/>
</dbReference>
<keyword evidence="4" id="KW-0812">Transmembrane</keyword>
<evidence type="ECO:0000313" key="7">
    <source>
        <dbReference type="Proteomes" id="UP000269001"/>
    </source>
</evidence>
<feature type="transmembrane region" description="Helical" evidence="4">
    <location>
        <begin position="94"/>
        <end position="113"/>
    </location>
</feature>
<feature type="transmembrane region" description="Helical" evidence="4">
    <location>
        <begin position="26"/>
        <end position="47"/>
    </location>
</feature>
<dbReference type="GO" id="GO:0043709">
    <property type="term" value="P:cell adhesion involved in single-species biofilm formation"/>
    <property type="evidence" value="ECO:0007669"/>
    <property type="project" value="TreeGrafter"/>
</dbReference>
<sequence length="390" mass="44890">MKKRLLKTVFEDNIVMNWSTMQKCTLILFLACGIHITWIVWKLFIFLKPELWPLINLPLLKVTFWIDIIGFCLLAILIYPTIYYRANKWAESVVPWLSIGLFTLTLCFSSYLIGTVSPATMVGYVSIVGVGLILFQRRMIYIAMIPASIMLLGCTYLSTLHIIPYAPMFNIYETGGNTFTHPFWVYSMLFFSVPIFLTCLLLFEILLTQWRNREEYIQRLSQIDPLTNVLNRRSINLCLQHLHEQNHDTQCCYAIVLLDLDHFKQINDQYGHHIGDEVLIGVANCLSDHLRRQDYIGRFGGEEFILLLPNTPLAQVRSIAERCRLAIQKLSILVNEHTEIHISASFGIAMSNYNGNPQEILNQADQALYAVKAMGRNQVQCFFDLPQPVG</sequence>
<dbReference type="Gene3D" id="3.30.70.270">
    <property type="match status" value="1"/>
</dbReference>
<name>A0A3A8EHX9_9GAMM</name>
<comment type="cofactor">
    <cofactor evidence="1">
        <name>Mg(2+)</name>
        <dbReference type="ChEBI" id="CHEBI:18420"/>
    </cofactor>
</comment>
<gene>
    <name evidence="6" type="ORF">D7V21_07295</name>
</gene>
<evidence type="ECO:0000256" key="1">
    <source>
        <dbReference type="ARBA" id="ARBA00001946"/>
    </source>
</evidence>
<dbReference type="EMBL" id="RAXU01000007">
    <property type="protein sequence ID" value="RKG34195.1"/>
    <property type="molecule type" value="Genomic_DNA"/>
</dbReference>
<evidence type="ECO:0000259" key="5">
    <source>
        <dbReference type="PROSITE" id="PS50887"/>
    </source>
</evidence>